<dbReference type="EMBL" id="KZ678129">
    <property type="protein sequence ID" value="PSN73170.1"/>
    <property type="molecule type" value="Genomic_DNA"/>
</dbReference>
<protein>
    <submittedName>
        <fullName evidence="5">6-phosphogluconate dehydrogenase-like protein NAD-binding protein</fullName>
    </submittedName>
</protein>
<feature type="domain" description="6-phosphogluconate dehydrogenase NADP-binding" evidence="4">
    <location>
        <begin position="9"/>
        <end position="164"/>
    </location>
</feature>
<evidence type="ECO:0000256" key="1">
    <source>
        <dbReference type="ARBA" id="ARBA00007598"/>
    </source>
</evidence>
<evidence type="ECO:0000313" key="5">
    <source>
        <dbReference type="EMBL" id="PSN73170.1"/>
    </source>
</evidence>
<accession>A0A2T2P677</accession>
<comment type="similarity">
    <text evidence="1">Belongs to the HIBADH-related family. NP60 subfamily.</text>
</comment>
<proteinExistence type="inferred from homology"/>
<dbReference type="STRING" id="1448308.A0A2T2P677"/>
<sequence length="326" mass="34060">MSSATDVRLGWIGLGSMGLGMASNIQKYLRENKLPGLHYSNRTLSRGEPLDELGASACLSIAELVGKSDVIFVSVSNDEAVDAVIGDVIQSGSIEAKIVVDTTTVHPSTSAKVTEQLGSAGATYIAAPVFGATPLAEAGQLLVAVAGPKAAIDSILPFLKGVVARGVIEVGTEPSKALVLKTTGNFITAGLHYLLSEAHALASKTGLPAPILESLIEQNFGAYSHGVSKRLTGGGYYPAEGQAPSSGLELGMKDVGHGLSVAREVGMELQVAELSLRAMEDAKRFGDERGRKMDSTSVFGVVRQKAGLDFETEVVKERDDGHKQVQ</sequence>
<dbReference type="Pfam" id="PF03446">
    <property type="entry name" value="NAD_binding_2"/>
    <property type="match status" value="1"/>
</dbReference>
<dbReference type="PIRSF" id="PIRSF000103">
    <property type="entry name" value="HIBADH"/>
    <property type="match status" value="1"/>
</dbReference>
<dbReference type="Proteomes" id="UP000240883">
    <property type="component" value="Unassembled WGS sequence"/>
</dbReference>
<keyword evidence="2" id="KW-0560">Oxidoreductase</keyword>
<reference evidence="5 6" key="1">
    <citation type="journal article" date="2018" name="Front. Microbiol.">
        <title>Genome-Wide Analysis of Corynespora cassiicola Leaf Fall Disease Putative Effectors.</title>
        <authorList>
            <person name="Lopez D."/>
            <person name="Ribeiro S."/>
            <person name="Label P."/>
            <person name="Fumanal B."/>
            <person name="Venisse J.S."/>
            <person name="Kohler A."/>
            <person name="de Oliveira R.R."/>
            <person name="Labutti K."/>
            <person name="Lipzen A."/>
            <person name="Lail K."/>
            <person name="Bauer D."/>
            <person name="Ohm R.A."/>
            <person name="Barry K.W."/>
            <person name="Spatafora J."/>
            <person name="Grigoriev I.V."/>
            <person name="Martin F.M."/>
            <person name="Pujade-Renaud V."/>
        </authorList>
    </citation>
    <scope>NUCLEOTIDE SEQUENCE [LARGE SCALE GENOMIC DNA]</scope>
    <source>
        <strain evidence="5 6">Philippines</strain>
    </source>
</reference>
<evidence type="ECO:0000259" key="4">
    <source>
        <dbReference type="Pfam" id="PF03446"/>
    </source>
</evidence>
<dbReference type="InterPro" id="IPR008927">
    <property type="entry name" value="6-PGluconate_DH-like_C_sf"/>
</dbReference>
<organism evidence="5 6">
    <name type="scientific">Corynespora cassiicola Philippines</name>
    <dbReference type="NCBI Taxonomy" id="1448308"/>
    <lineage>
        <taxon>Eukaryota</taxon>
        <taxon>Fungi</taxon>
        <taxon>Dikarya</taxon>
        <taxon>Ascomycota</taxon>
        <taxon>Pezizomycotina</taxon>
        <taxon>Dothideomycetes</taxon>
        <taxon>Pleosporomycetidae</taxon>
        <taxon>Pleosporales</taxon>
        <taxon>Corynesporascaceae</taxon>
        <taxon>Corynespora</taxon>
    </lineage>
</organism>
<dbReference type="Gene3D" id="3.40.50.720">
    <property type="entry name" value="NAD(P)-binding Rossmann-like Domain"/>
    <property type="match status" value="1"/>
</dbReference>
<name>A0A2T2P677_CORCC</name>
<dbReference type="PANTHER" id="PTHR43580:SF8">
    <property type="entry name" value="6-PHOSPHOGLUCONATE DEHYDROGENASE NADP-BINDING DOMAIN-CONTAINING PROTEIN-RELATED"/>
    <property type="match status" value="1"/>
</dbReference>
<dbReference type="InterPro" id="IPR015815">
    <property type="entry name" value="HIBADH-related"/>
</dbReference>
<feature type="active site" evidence="3">
    <location>
        <position position="181"/>
    </location>
</feature>
<dbReference type="InterPro" id="IPR013328">
    <property type="entry name" value="6PGD_dom2"/>
</dbReference>
<dbReference type="InterPro" id="IPR006115">
    <property type="entry name" value="6PGDH_NADP-bd"/>
</dbReference>
<dbReference type="AlphaFoldDB" id="A0A2T2P677"/>
<dbReference type="GO" id="GO:0016491">
    <property type="term" value="F:oxidoreductase activity"/>
    <property type="evidence" value="ECO:0007669"/>
    <property type="project" value="UniProtKB-KW"/>
</dbReference>
<dbReference type="InterPro" id="IPR036291">
    <property type="entry name" value="NAD(P)-bd_dom_sf"/>
</dbReference>
<dbReference type="PANTHER" id="PTHR43580">
    <property type="entry name" value="OXIDOREDUCTASE GLYR1-RELATED"/>
    <property type="match status" value="1"/>
</dbReference>
<dbReference type="SUPFAM" id="SSF48179">
    <property type="entry name" value="6-phosphogluconate dehydrogenase C-terminal domain-like"/>
    <property type="match status" value="1"/>
</dbReference>
<evidence type="ECO:0000256" key="3">
    <source>
        <dbReference type="PIRSR" id="PIRSR000103-1"/>
    </source>
</evidence>
<dbReference type="SUPFAM" id="SSF51735">
    <property type="entry name" value="NAD(P)-binding Rossmann-fold domains"/>
    <property type="match status" value="1"/>
</dbReference>
<dbReference type="GO" id="GO:0050661">
    <property type="term" value="F:NADP binding"/>
    <property type="evidence" value="ECO:0007669"/>
    <property type="project" value="InterPro"/>
</dbReference>
<keyword evidence="6" id="KW-1185">Reference proteome</keyword>
<dbReference type="InterPro" id="IPR051265">
    <property type="entry name" value="HIBADH-related_NP60_sf"/>
</dbReference>
<evidence type="ECO:0000313" key="6">
    <source>
        <dbReference type="Proteomes" id="UP000240883"/>
    </source>
</evidence>
<dbReference type="OrthoDB" id="435038at2759"/>
<dbReference type="Gene3D" id="1.10.1040.10">
    <property type="entry name" value="N-(1-d-carboxylethyl)-l-norvaline Dehydrogenase, domain 2"/>
    <property type="match status" value="1"/>
</dbReference>
<evidence type="ECO:0000256" key="2">
    <source>
        <dbReference type="ARBA" id="ARBA00023002"/>
    </source>
</evidence>
<gene>
    <name evidence="5" type="ORF">BS50DRAFT_672119</name>
</gene>